<feature type="region of interest" description="Disordered" evidence="14">
    <location>
        <begin position="713"/>
        <end position="733"/>
    </location>
</feature>
<comment type="subcellular location">
    <subcellularLocation>
        <location evidence="2">Nucleus</location>
    </subcellularLocation>
</comment>
<dbReference type="FunFam" id="3.40.50.1010:FF:000002">
    <property type="entry name" value="Exonuclease 1, putative"/>
    <property type="match status" value="1"/>
</dbReference>
<feature type="compositionally biased region" description="Polar residues" evidence="14">
    <location>
        <begin position="510"/>
        <end position="522"/>
    </location>
</feature>
<gene>
    <name evidence="17" type="ORF">H0H81_002627</name>
</gene>
<dbReference type="InterPro" id="IPR006085">
    <property type="entry name" value="XPG_DNA_repair_N"/>
</dbReference>
<dbReference type="Pfam" id="PF00867">
    <property type="entry name" value="XPG_I"/>
    <property type="match status" value="1"/>
</dbReference>
<proteinExistence type="inferred from homology"/>
<dbReference type="GO" id="GO:0046872">
    <property type="term" value="F:metal ion binding"/>
    <property type="evidence" value="ECO:0007669"/>
    <property type="project" value="UniProtKB-KW"/>
</dbReference>
<dbReference type="InterPro" id="IPR044752">
    <property type="entry name" value="PIN-like_EXO1"/>
</dbReference>
<keyword evidence="12" id="KW-0234">DNA repair</keyword>
<dbReference type="GO" id="GO:0017108">
    <property type="term" value="F:5'-flap endonuclease activity"/>
    <property type="evidence" value="ECO:0007669"/>
    <property type="project" value="TreeGrafter"/>
</dbReference>
<dbReference type="Gene3D" id="1.10.150.20">
    <property type="entry name" value="5' to 3' exonuclease, C-terminal subdomain"/>
    <property type="match status" value="1"/>
</dbReference>
<feature type="region of interest" description="Disordered" evidence="14">
    <location>
        <begin position="499"/>
        <end position="655"/>
    </location>
</feature>
<dbReference type="InterPro" id="IPR029060">
    <property type="entry name" value="PIN-like_dom_sf"/>
</dbReference>
<dbReference type="InterPro" id="IPR006086">
    <property type="entry name" value="XPG-I_dom"/>
</dbReference>
<dbReference type="SMART" id="SM00279">
    <property type="entry name" value="HhH2"/>
    <property type="match status" value="1"/>
</dbReference>
<dbReference type="Proteomes" id="UP000717328">
    <property type="component" value="Unassembled WGS sequence"/>
</dbReference>
<dbReference type="PANTHER" id="PTHR11081">
    <property type="entry name" value="FLAP ENDONUCLEASE FAMILY MEMBER"/>
    <property type="match status" value="1"/>
</dbReference>
<evidence type="ECO:0000256" key="13">
    <source>
        <dbReference type="ARBA" id="ARBA00023242"/>
    </source>
</evidence>
<keyword evidence="7" id="KW-0378">Hydrolase</keyword>
<dbReference type="CDD" id="cd09857">
    <property type="entry name" value="PIN_EXO1"/>
    <property type="match status" value="1"/>
</dbReference>
<dbReference type="EMBL" id="JABCKI010000008">
    <property type="protein sequence ID" value="KAG5654438.1"/>
    <property type="molecule type" value="Genomic_DNA"/>
</dbReference>
<evidence type="ECO:0000256" key="9">
    <source>
        <dbReference type="ARBA" id="ARBA00022842"/>
    </source>
</evidence>
<evidence type="ECO:0000256" key="5">
    <source>
        <dbReference type="ARBA" id="ARBA00022723"/>
    </source>
</evidence>
<keyword evidence="6" id="KW-0227">DNA damage</keyword>
<evidence type="ECO:0000256" key="1">
    <source>
        <dbReference type="ARBA" id="ARBA00001946"/>
    </source>
</evidence>
<dbReference type="InterPro" id="IPR037315">
    <property type="entry name" value="EXO1_H3TH"/>
</dbReference>
<evidence type="ECO:0000256" key="3">
    <source>
        <dbReference type="ARBA" id="ARBA00010563"/>
    </source>
</evidence>
<dbReference type="PROSITE" id="PS00841">
    <property type="entry name" value="XPG_1"/>
    <property type="match status" value="1"/>
</dbReference>
<dbReference type="GO" id="GO:0003677">
    <property type="term" value="F:DNA binding"/>
    <property type="evidence" value="ECO:0007669"/>
    <property type="project" value="UniProtKB-KW"/>
</dbReference>
<evidence type="ECO:0000313" key="17">
    <source>
        <dbReference type="EMBL" id="KAG5654438.1"/>
    </source>
</evidence>
<evidence type="ECO:0000313" key="18">
    <source>
        <dbReference type="Proteomes" id="UP000717328"/>
    </source>
</evidence>
<comment type="caution">
    <text evidence="17">The sequence shown here is derived from an EMBL/GenBank/DDBJ whole genome shotgun (WGS) entry which is preliminary data.</text>
</comment>
<evidence type="ECO:0000256" key="8">
    <source>
        <dbReference type="ARBA" id="ARBA00022839"/>
    </source>
</evidence>
<dbReference type="GO" id="GO:0005634">
    <property type="term" value="C:nucleus"/>
    <property type="evidence" value="ECO:0007669"/>
    <property type="project" value="UniProtKB-SubCell"/>
</dbReference>
<evidence type="ECO:0000256" key="10">
    <source>
        <dbReference type="ARBA" id="ARBA00022881"/>
    </source>
</evidence>
<keyword evidence="9" id="KW-0460">Magnesium</keyword>
<dbReference type="Gene3D" id="3.40.50.1010">
    <property type="entry name" value="5'-nuclease"/>
    <property type="match status" value="1"/>
</dbReference>
<evidence type="ECO:0000256" key="11">
    <source>
        <dbReference type="ARBA" id="ARBA00023125"/>
    </source>
</evidence>
<dbReference type="SMART" id="SM00484">
    <property type="entry name" value="XPGI"/>
    <property type="match status" value="1"/>
</dbReference>
<keyword evidence="5" id="KW-0479">Metal-binding</keyword>
<dbReference type="InterPro" id="IPR019974">
    <property type="entry name" value="XPG_CS"/>
</dbReference>
<evidence type="ECO:0000256" key="6">
    <source>
        <dbReference type="ARBA" id="ARBA00022763"/>
    </source>
</evidence>
<keyword evidence="11" id="KW-0238">DNA-binding</keyword>
<feature type="domain" description="XPG-I" evidence="15">
    <location>
        <begin position="138"/>
        <end position="203"/>
    </location>
</feature>
<feature type="region of interest" description="Disordered" evidence="14">
    <location>
        <begin position="688"/>
        <end position="707"/>
    </location>
</feature>
<dbReference type="OrthoDB" id="26491at2759"/>
<evidence type="ECO:0008006" key="19">
    <source>
        <dbReference type="Google" id="ProtNLM"/>
    </source>
</evidence>
<reference evidence="17" key="2">
    <citation type="submission" date="2021-10" db="EMBL/GenBank/DDBJ databases">
        <title>Phylogenomics reveals ancestral predisposition of the termite-cultivated fungus Termitomyces towards a domesticated lifestyle.</title>
        <authorList>
            <person name="Auxier B."/>
            <person name="Grum-Grzhimaylo A."/>
            <person name="Cardenas M.E."/>
            <person name="Lodge J.D."/>
            <person name="Laessoe T."/>
            <person name="Pedersen O."/>
            <person name="Smith M.E."/>
            <person name="Kuyper T.W."/>
            <person name="Franco-Molano E.A."/>
            <person name="Baroni T.J."/>
            <person name="Aanen D.K."/>
        </authorList>
    </citation>
    <scope>NUCLEOTIDE SEQUENCE</scope>
    <source>
        <strain evidence="17">D49</strain>
    </source>
</reference>
<evidence type="ECO:0000256" key="12">
    <source>
        <dbReference type="ARBA" id="ARBA00023204"/>
    </source>
</evidence>
<evidence type="ECO:0000256" key="4">
    <source>
        <dbReference type="ARBA" id="ARBA00022722"/>
    </source>
</evidence>
<keyword evidence="18" id="KW-1185">Reference proteome</keyword>
<comment type="similarity">
    <text evidence="3">Belongs to the XPG/RAD2 endonuclease family. EXO1 subfamily.</text>
</comment>
<accession>A0A9P7GTY6</accession>
<dbReference type="GO" id="GO:0006281">
    <property type="term" value="P:DNA repair"/>
    <property type="evidence" value="ECO:0007669"/>
    <property type="project" value="UniProtKB-KW"/>
</dbReference>
<keyword evidence="4" id="KW-0540">Nuclease</keyword>
<organism evidence="17 18">
    <name type="scientific">Sphagnurus paluster</name>
    <dbReference type="NCBI Taxonomy" id="117069"/>
    <lineage>
        <taxon>Eukaryota</taxon>
        <taxon>Fungi</taxon>
        <taxon>Dikarya</taxon>
        <taxon>Basidiomycota</taxon>
        <taxon>Agaricomycotina</taxon>
        <taxon>Agaricomycetes</taxon>
        <taxon>Agaricomycetidae</taxon>
        <taxon>Agaricales</taxon>
        <taxon>Tricholomatineae</taxon>
        <taxon>Lyophyllaceae</taxon>
        <taxon>Sphagnurus</taxon>
    </lineage>
</organism>
<feature type="region of interest" description="Disordered" evidence="14">
    <location>
        <begin position="362"/>
        <end position="401"/>
    </location>
</feature>
<feature type="compositionally biased region" description="Polar residues" evidence="14">
    <location>
        <begin position="714"/>
        <end position="725"/>
    </location>
</feature>
<dbReference type="AlphaFoldDB" id="A0A9P7GTY6"/>
<sequence length="771" mass="84982">MGISGLLPALKSIQVTKHLSEFAGQTLAVDAYVWLHRGIHSCATELATGKDTHKYVDYAMYRVRLLRHHKIEPYIVFDGGPLPAKRGTEDDRQKRREESLARGNALAAQGKHAQAREYYVKCVDVTPQMAFQFIKALRAESVSYVVAPYEADAQLAYLERIGIVDAIITEDSDLLVFGCQNVLFKLDVVANTVVSIARKDFGSVSGSNSDISLVGWSDVQFRSMAILSGCDYLPSIPGVGLKTACALLRKWKTAEQVVRVILLEGKKAVPRKYLQQFLLAEKCFQHQRVYCPLKERLVYLNDVDSDWTDEAEGYVGGDLEPGLAKSLALGDVDPVTHSPMKDICPSYVPHERPAPLAFKELNRRDKGKSKGPPKEGILSFFGANPKIPSRQGRGHPSPISVKKTVTGISSGKASGKRTLAEVMDHDIAIKKRKQKSKFFESVPATWHAPDTVAGPSRSRENKENVFIVLDDDEVEPDSTLSIQAQGNLEMDLADPSTFDAVQQEDGYISPSPSDSGDAQDLSSPLRPDGTPIRKISPRPRDREFVEAVSSPPSQVKQHVAAPRSLLRTRSLDLPHLQPSPFPTPGPISSLPDDPSSASFPGLDLRHSFDDGHLSDIDCSEEDVKVSPTTPTPSPPTPTEDQCTDADEPPTAHEKRTQAVVMGWRQRWAHGGRAKAQRASLPNLMRRETNVTPRGRHTLPHPESRLRSMPYLRTAPNSASKVTVSVDSKPRRAETRRSLSFFNTAKGISDSVDEDEIKLPSQKTLEHLRCAS</sequence>
<evidence type="ECO:0000259" key="16">
    <source>
        <dbReference type="SMART" id="SM00485"/>
    </source>
</evidence>
<evidence type="ECO:0000256" key="2">
    <source>
        <dbReference type="ARBA" id="ARBA00004123"/>
    </source>
</evidence>
<dbReference type="PANTHER" id="PTHR11081:SF65">
    <property type="entry name" value="DNA DAMAGE-INDUCIBLE PROTEIN DIN7-RELATED"/>
    <property type="match status" value="1"/>
</dbReference>
<dbReference type="FunFam" id="1.10.150.20:FF:000011">
    <property type="entry name" value="exonuclease 1"/>
    <property type="match status" value="1"/>
</dbReference>
<name>A0A9P7GTY6_9AGAR</name>
<feature type="compositionally biased region" description="Basic and acidic residues" evidence="14">
    <location>
        <begin position="603"/>
        <end position="615"/>
    </location>
</feature>
<dbReference type="Pfam" id="PF00752">
    <property type="entry name" value="XPG_N"/>
    <property type="match status" value="1"/>
</dbReference>
<dbReference type="InterPro" id="IPR006084">
    <property type="entry name" value="XPG/Rad2"/>
</dbReference>
<dbReference type="SUPFAM" id="SSF88723">
    <property type="entry name" value="PIN domain-like"/>
    <property type="match status" value="1"/>
</dbReference>
<dbReference type="GO" id="GO:0035312">
    <property type="term" value="F:5'-3' DNA exonuclease activity"/>
    <property type="evidence" value="ECO:0007669"/>
    <property type="project" value="InterPro"/>
</dbReference>
<dbReference type="InterPro" id="IPR036279">
    <property type="entry name" value="5-3_exonuclease_C_sf"/>
</dbReference>
<evidence type="ECO:0000256" key="7">
    <source>
        <dbReference type="ARBA" id="ARBA00022801"/>
    </source>
</evidence>
<feature type="domain" description="XPG N-terminal" evidence="16">
    <location>
        <begin position="1"/>
        <end position="99"/>
    </location>
</feature>
<keyword evidence="10" id="KW-0267">Excision nuclease</keyword>
<dbReference type="InterPro" id="IPR008918">
    <property type="entry name" value="HhH2"/>
</dbReference>
<keyword evidence="13" id="KW-0539">Nucleus</keyword>
<comment type="cofactor">
    <cofactor evidence="1">
        <name>Mg(2+)</name>
        <dbReference type="ChEBI" id="CHEBI:18420"/>
    </cofactor>
</comment>
<keyword evidence="8" id="KW-0269">Exonuclease</keyword>
<protein>
    <recommendedName>
        <fullName evidence="19">Exonuclease 1</fullName>
    </recommendedName>
</protein>
<dbReference type="PRINTS" id="PR00853">
    <property type="entry name" value="XPGRADSUPER"/>
</dbReference>
<evidence type="ECO:0000256" key="14">
    <source>
        <dbReference type="SAM" id="MobiDB-lite"/>
    </source>
</evidence>
<dbReference type="SUPFAM" id="SSF47807">
    <property type="entry name" value="5' to 3' exonuclease, C-terminal subdomain"/>
    <property type="match status" value="1"/>
</dbReference>
<dbReference type="CDD" id="cd09908">
    <property type="entry name" value="H3TH_EXO1"/>
    <property type="match status" value="1"/>
</dbReference>
<reference evidence="17" key="1">
    <citation type="submission" date="2021-02" db="EMBL/GenBank/DDBJ databases">
        <authorList>
            <person name="Nieuwenhuis M."/>
            <person name="Van De Peppel L.J.J."/>
        </authorList>
    </citation>
    <scope>NUCLEOTIDE SEQUENCE</scope>
    <source>
        <strain evidence="17">D49</strain>
    </source>
</reference>
<evidence type="ECO:0000259" key="15">
    <source>
        <dbReference type="SMART" id="SM00484"/>
    </source>
</evidence>
<dbReference type="SMART" id="SM00485">
    <property type="entry name" value="XPGN"/>
    <property type="match status" value="1"/>
</dbReference>